<dbReference type="PANTHER" id="PTHR43537:SF49">
    <property type="entry name" value="TRANSCRIPTIONAL REGULATORY PROTEIN"/>
    <property type="match status" value="1"/>
</dbReference>
<keyword evidence="3" id="KW-0804">Transcription</keyword>
<dbReference type="Pfam" id="PF07729">
    <property type="entry name" value="FCD"/>
    <property type="match status" value="1"/>
</dbReference>
<dbReference type="Gene3D" id="1.10.10.10">
    <property type="entry name" value="Winged helix-like DNA-binding domain superfamily/Winged helix DNA-binding domain"/>
    <property type="match status" value="1"/>
</dbReference>
<evidence type="ECO:0000259" key="5">
    <source>
        <dbReference type="PROSITE" id="PS50949"/>
    </source>
</evidence>
<gene>
    <name evidence="6" type="ORF">MPL1032_130248</name>
</gene>
<evidence type="ECO:0000256" key="4">
    <source>
        <dbReference type="SAM" id="MobiDB-lite"/>
    </source>
</evidence>
<dbReference type="Gene3D" id="1.20.120.530">
    <property type="entry name" value="GntR ligand-binding domain-like"/>
    <property type="match status" value="1"/>
</dbReference>
<dbReference type="InterPro" id="IPR036390">
    <property type="entry name" value="WH_DNA-bd_sf"/>
</dbReference>
<dbReference type="SMART" id="SM00345">
    <property type="entry name" value="HTH_GNTR"/>
    <property type="match status" value="1"/>
</dbReference>
<name>A0A0K2VRE2_MESPL</name>
<evidence type="ECO:0000256" key="3">
    <source>
        <dbReference type="ARBA" id="ARBA00023163"/>
    </source>
</evidence>
<evidence type="ECO:0000256" key="1">
    <source>
        <dbReference type="ARBA" id="ARBA00023015"/>
    </source>
</evidence>
<dbReference type="PANTHER" id="PTHR43537">
    <property type="entry name" value="TRANSCRIPTIONAL REGULATOR, GNTR FAMILY"/>
    <property type="match status" value="1"/>
</dbReference>
<protein>
    <submittedName>
        <fullName evidence="6">Putative GntR-family regulatory protein</fullName>
    </submittedName>
</protein>
<sequence>MPARQEAGAKQRASRPQDPLPLATGAASFLYSSIRDLLEAKIETAELPPGSVLKEGSIAIQLGVSRAPVRRALLMLCEAGVIRAADGQGYVVGTAKPVPLSPRRLHEILVTQSDDIGRSATWERIFAEVSDAVMASMPFGTYRIQEEELGDYHRVSRTVAREVLWRLMDRRLIEKNRKSHWIIGQMTARDIRETLEMRQVLEPRALGQVANGLARGWLAGLAARIDKAIEAFPDMDGTVLDEIETEMFQTMYAGLRNARMLSSIGRNQISLIVPKLFRQHFPIRDDLPALREYSQIVHHLRTGSVDVAQVLLSSHLVRVERLTLARLRVLSELPPPRSVPYLIAIH</sequence>
<dbReference type="Proteomes" id="UP000182888">
    <property type="component" value="Unassembled WGS sequence"/>
</dbReference>
<dbReference type="EMBL" id="CCND01000005">
    <property type="protein sequence ID" value="CDX51313.1"/>
    <property type="molecule type" value="Genomic_DNA"/>
</dbReference>
<organism evidence="6 7">
    <name type="scientific">Mesorhizobium plurifarium</name>
    <dbReference type="NCBI Taxonomy" id="69974"/>
    <lineage>
        <taxon>Bacteria</taxon>
        <taxon>Pseudomonadati</taxon>
        <taxon>Pseudomonadota</taxon>
        <taxon>Alphaproteobacteria</taxon>
        <taxon>Hyphomicrobiales</taxon>
        <taxon>Phyllobacteriaceae</taxon>
        <taxon>Mesorhizobium</taxon>
    </lineage>
</organism>
<dbReference type="InterPro" id="IPR036388">
    <property type="entry name" value="WH-like_DNA-bd_sf"/>
</dbReference>
<dbReference type="AlphaFoldDB" id="A0A0K2VRE2"/>
<feature type="domain" description="HTH gntR-type" evidence="5">
    <location>
        <begin position="28"/>
        <end position="95"/>
    </location>
</feature>
<dbReference type="GO" id="GO:0003700">
    <property type="term" value="F:DNA-binding transcription factor activity"/>
    <property type="evidence" value="ECO:0007669"/>
    <property type="project" value="InterPro"/>
</dbReference>
<dbReference type="InterPro" id="IPR011711">
    <property type="entry name" value="GntR_C"/>
</dbReference>
<evidence type="ECO:0000313" key="7">
    <source>
        <dbReference type="Proteomes" id="UP000182888"/>
    </source>
</evidence>
<evidence type="ECO:0000256" key="2">
    <source>
        <dbReference type="ARBA" id="ARBA00023125"/>
    </source>
</evidence>
<dbReference type="GO" id="GO:0003677">
    <property type="term" value="F:DNA binding"/>
    <property type="evidence" value="ECO:0007669"/>
    <property type="project" value="UniProtKB-KW"/>
</dbReference>
<dbReference type="InterPro" id="IPR000524">
    <property type="entry name" value="Tscrpt_reg_HTH_GntR"/>
</dbReference>
<dbReference type="SUPFAM" id="SSF46785">
    <property type="entry name" value="Winged helix' DNA-binding domain"/>
    <property type="match status" value="2"/>
</dbReference>
<accession>A0A0K2VRE2</accession>
<dbReference type="Pfam" id="PF00392">
    <property type="entry name" value="GntR"/>
    <property type="match status" value="1"/>
</dbReference>
<keyword evidence="2" id="KW-0238">DNA-binding</keyword>
<keyword evidence="1" id="KW-0805">Transcription regulation</keyword>
<feature type="region of interest" description="Disordered" evidence="4">
    <location>
        <begin position="1"/>
        <end position="21"/>
    </location>
</feature>
<dbReference type="SMART" id="SM00895">
    <property type="entry name" value="FCD"/>
    <property type="match status" value="1"/>
</dbReference>
<dbReference type="SUPFAM" id="SSF48008">
    <property type="entry name" value="GntR ligand-binding domain-like"/>
    <property type="match status" value="1"/>
</dbReference>
<evidence type="ECO:0000313" key="6">
    <source>
        <dbReference type="EMBL" id="CDX51313.1"/>
    </source>
</evidence>
<proteinExistence type="predicted"/>
<reference evidence="7" key="1">
    <citation type="submission" date="2014-08" db="EMBL/GenBank/DDBJ databases">
        <authorList>
            <person name="Edwards T."/>
        </authorList>
    </citation>
    <scope>NUCLEOTIDE SEQUENCE [LARGE SCALE GENOMIC DNA]</scope>
</reference>
<dbReference type="PROSITE" id="PS50949">
    <property type="entry name" value="HTH_GNTR"/>
    <property type="match status" value="1"/>
</dbReference>
<dbReference type="InterPro" id="IPR008920">
    <property type="entry name" value="TF_FadR/GntR_C"/>
</dbReference>